<evidence type="ECO:0000313" key="2">
    <source>
        <dbReference type="Proteomes" id="UP000006591"/>
    </source>
</evidence>
<dbReference type="Proteomes" id="UP000006591">
    <property type="component" value="Chromosome 10"/>
</dbReference>
<dbReference type="Gramene" id="ONIVA10G03780.1">
    <property type="protein sequence ID" value="ONIVA10G03780.1"/>
    <property type="gene ID" value="ONIVA10G03780"/>
</dbReference>
<name>A0A0E0IQ21_ORYNI</name>
<sequence length="107" mass="11463">MALDLNKPVDEGDEQALPDLNDEIAEVEIHLGQEEDQLGVISSMRIHGGGGSWLASLARSRTRQRHSKPMLGCLCSICSGPCLCWPSMNRPIGQMGHGGTAQVPALD</sequence>
<organism evidence="1">
    <name type="scientific">Oryza nivara</name>
    <name type="common">Indian wild rice</name>
    <name type="synonym">Oryza sativa f. spontanea</name>
    <dbReference type="NCBI Taxonomy" id="4536"/>
    <lineage>
        <taxon>Eukaryota</taxon>
        <taxon>Viridiplantae</taxon>
        <taxon>Streptophyta</taxon>
        <taxon>Embryophyta</taxon>
        <taxon>Tracheophyta</taxon>
        <taxon>Spermatophyta</taxon>
        <taxon>Magnoliopsida</taxon>
        <taxon>Liliopsida</taxon>
        <taxon>Poales</taxon>
        <taxon>Poaceae</taxon>
        <taxon>BOP clade</taxon>
        <taxon>Oryzoideae</taxon>
        <taxon>Oryzeae</taxon>
        <taxon>Oryzinae</taxon>
        <taxon>Oryza</taxon>
    </lineage>
</organism>
<reference evidence="1" key="2">
    <citation type="submission" date="2018-04" db="EMBL/GenBank/DDBJ databases">
        <title>OnivRS2 (Oryza nivara Reference Sequence Version 2).</title>
        <authorList>
            <person name="Zhang J."/>
            <person name="Kudrna D."/>
            <person name="Lee S."/>
            <person name="Talag J."/>
            <person name="Rajasekar S."/>
            <person name="Welchert J."/>
            <person name="Hsing Y.-I."/>
            <person name="Wing R.A."/>
        </authorList>
    </citation>
    <scope>NUCLEOTIDE SEQUENCE [LARGE SCALE GENOMIC DNA]</scope>
</reference>
<protein>
    <submittedName>
        <fullName evidence="1">Uncharacterized protein</fullName>
    </submittedName>
</protein>
<dbReference type="HOGENOM" id="CLU_2214190_0_0_1"/>
<keyword evidence="2" id="KW-1185">Reference proteome</keyword>
<accession>A0A0E0IQ21</accession>
<evidence type="ECO:0000313" key="1">
    <source>
        <dbReference type="EnsemblPlants" id="ONIVA10G03780.1"/>
    </source>
</evidence>
<dbReference type="AlphaFoldDB" id="A0A0E0IQ21"/>
<reference evidence="1" key="1">
    <citation type="submission" date="2015-04" db="UniProtKB">
        <authorList>
            <consortium name="EnsemblPlants"/>
        </authorList>
    </citation>
    <scope>IDENTIFICATION</scope>
    <source>
        <strain evidence="1">SL10</strain>
    </source>
</reference>
<proteinExistence type="predicted"/>
<dbReference type="EnsemblPlants" id="ONIVA10G03780.1">
    <property type="protein sequence ID" value="ONIVA10G03780.1"/>
    <property type="gene ID" value="ONIVA10G03780"/>
</dbReference>